<keyword evidence="2" id="KW-1185">Reference proteome</keyword>
<evidence type="ECO:0000313" key="1">
    <source>
        <dbReference type="EMBL" id="MBW0492976.1"/>
    </source>
</evidence>
<accession>A0A9Q3CXA3</accession>
<evidence type="ECO:0000313" key="2">
    <source>
        <dbReference type="Proteomes" id="UP000765509"/>
    </source>
</evidence>
<comment type="caution">
    <text evidence="1">The sequence shown here is derived from an EMBL/GenBank/DDBJ whole genome shotgun (WGS) entry which is preliminary data.</text>
</comment>
<sequence length="152" mass="17416">MDKDTFNLASYWAELQASFQKIFRREITFKDLMEITKGWNPTKKNQQISGQESPTFTIPGSFQEKIRIQGKKQDLIEPKADGVRTNDPELFKLGERSTKEPGTVVNTSRISNPGNRNIIPTQTEHNVVTPENNLNSDKQWLKMSKFAVTTQE</sequence>
<name>A0A9Q3CXA3_9BASI</name>
<organism evidence="1 2">
    <name type="scientific">Austropuccinia psidii MF-1</name>
    <dbReference type="NCBI Taxonomy" id="1389203"/>
    <lineage>
        <taxon>Eukaryota</taxon>
        <taxon>Fungi</taxon>
        <taxon>Dikarya</taxon>
        <taxon>Basidiomycota</taxon>
        <taxon>Pucciniomycotina</taxon>
        <taxon>Pucciniomycetes</taxon>
        <taxon>Pucciniales</taxon>
        <taxon>Sphaerophragmiaceae</taxon>
        <taxon>Austropuccinia</taxon>
    </lineage>
</organism>
<dbReference type="OrthoDB" id="2157866at2759"/>
<reference evidence="1" key="1">
    <citation type="submission" date="2021-03" db="EMBL/GenBank/DDBJ databases">
        <title>Draft genome sequence of rust myrtle Austropuccinia psidii MF-1, a brazilian biotype.</title>
        <authorList>
            <person name="Quecine M.C."/>
            <person name="Pachon D.M.R."/>
            <person name="Bonatelli M.L."/>
            <person name="Correr F.H."/>
            <person name="Franceschini L.M."/>
            <person name="Leite T.F."/>
            <person name="Margarido G.R.A."/>
            <person name="Almeida C.A."/>
            <person name="Ferrarezi J.A."/>
            <person name="Labate C.A."/>
        </authorList>
    </citation>
    <scope>NUCLEOTIDE SEQUENCE</scope>
    <source>
        <strain evidence="1">MF-1</strain>
    </source>
</reference>
<dbReference type="EMBL" id="AVOT02011843">
    <property type="protein sequence ID" value="MBW0492976.1"/>
    <property type="molecule type" value="Genomic_DNA"/>
</dbReference>
<gene>
    <name evidence="1" type="ORF">O181_032691</name>
</gene>
<proteinExistence type="predicted"/>
<protein>
    <submittedName>
        <fullName evidence="1">Uncharacterized protein</fullName>
    </submittedName>
</protein>
<dbReference type="Proteomes" id="UP000765509">
    <property type="component" value="Unassembled WGS sequence"/>
</dbReference>
<dbReference type="AlphaFoldDB" id="A0A9Q3CXA3"/>